<dbReference type="AlphaFoldDB" id="A0A6V7VQM5"/>
<dbReference type="Proteomes" id="UP000580250">
    <property type="component" value="Unassembled WGS sequence"/>
</dbReference>
<feature type="transmembrane region" description="Helical" evidence="1">
    <location>
        <begin position="114"/>
        <end position="131"/>
    </location>
</feature>
<evidence type="ECO:0000313" key="3">
    <source>
        <dbReference type="Proteomes" id="UP000580250"/>
    </source>
</evidence>
<accession>A0A6V7VQM5</accession>
<organism evidence="2 3">
    <name type="scientific">Meloidogyne enterolobii</name>
    <name type="common">Root-knot nematode worm</name>
    <name type="synonym">Meloidogyne mayaguensis</name>
    <dbReference type="NCBI Taxonomy" id="390850"/>
    <lineage>
        <taxon>Eukaryota</taxon>
        <taxon>Metazoa</taxon>
        <taxon>Ecdysozoa</taxon>
        <taxon>Nematoda</taxon>
        <taxon>Chromadorea</taxon>
        <taxon>Rhabditida</taxon>
        <taxon>Tylenchina</taxon>
        <taxon>Tylenchomorpha</taxon>
        <taxon>Tylenchoidea</taxon>
        <taxon>Meloidogynidae</taxon>
        <taxon>Meloidogyninae</taxon>
        <taxon>Meloidogyne</taxon>
    </lineage>
</organism>
<gene>
    <name evidence="2" type="ORF">MENT_LOCUS29092</name>
</gene>
<evidence type="ECO:0000256" key="1">
    <source>
        <dbReference type="SAM" id="Phobius"/>
    </source>
</evidence>
<sequence>MDGGHLNLLNKNLNNLKQQQEKQSKQKNIFCFCKFCGYRYIILLITTLCLTSICSNMIVFNFTLILMKRPNWEIYQLLYPILQLKLKKKLVLFLFLMKHILYLKMCLIVKQRKLNYNMLYVYLILIFNNFTDQRVF</sequence>
<reference evidence="2 3" key="1">
    <citation type="submission" date="2020-08" db="EMBL/GenBank/DDBJ databases">
        <authorList>
            <person name="Koutsovoulos G."/>
            <person name="Danchin GJ E."/>
        </authorList>
    </citation>
    <scope>NUCLEOTIDE SEQUENCE [LARGE SCALE GENOMIC DNA]</scope>
</reference>
<keyword evidence="1" id="KW-1133">Transmembrane helix</keyword>
<evidence type="ECO:0000313" key="2">
    <source>
        <dbReference type="EMBL" id="CAD2177223.1"/>
    </source>
</evidence>
<name>A0A6V7VQM5_MELEN</name>
<comment type="caution">
    <text evidence="2">The sequence shown here is derived from an EMBL/GenBank/DDBJ whole genome shotgun (WGS) entry which is preliminary data.</text>
</comment>
<protein>
    <submittedName>
        <fullName evidence="2">Uncharacterized protein</fullName>
    </submittedName>
</protein>
<proteinExistence type="predicted"/>
<keyword evidence="1" id="KW-0812">Transmembrane</keyword>
<dbReference type="EMBL" id="CAJEWN010000293">
    <property type="protein sequence ID" value="CAD2177223.1"/>
    <property type="molecule type" value="Genomic_DNA"/>
</dbReference>
<feature type="transmembrane region" description="Helical" evidence="1">
    <location>
        <begin position="40"/>
        <end position="67"/>
    </location>
</feature>
<keyword evidence="1" id="KW-0472">Membrane</keyword>